<feature type="transmembrane region" description="Helical" evidence="2">
    <location>
        <begin position="76"/>
        <end position="99"/>
    </location>
</feature>
<dbReference type="eggNOG" id="COG0670">
    <property type="taxonomic scope" value="Bacteria"/>
</dbReference>
<accession>S5MIB1</accession>
<protein>
    <recommendedName>
        <fullName evidence="5">Transmembrane protein</fullName>
    </recommendedName>
</protein>
<name>S5MIB1_9MOLU</name>
<keyword evidence="2" id="KW-0472">Membrane</keyword>
<dbReference type="RefSeq" id="WP_020834779.1">
    <property type="nucleotide sequence ID" value="NC_021846.1"/>
</dbReference>
<gene>
    <name evidence="3" type="ORF">STAIW_v1c10570</name>
</gene>
<sequence>MFKFFIISAWTVAIAASASIAMFVALSLTFSIWSTSSESLLNIFNSIALQKYITFLTNDSQFLISSSNLENGEWQVFVTIGLISAIGVSMIVISIIELLRMKKAQKISKPFIKVYIVIISVLSLLVGQVILIIGGTLLLFTFVLLEVLLFDSEALNNFAEERNLIAIYKEERKFEREVSKEGKLIDSTDLIQKNQINFQSKIEQEKVNDNLVLSVENQKDLDKYFKNSKLKNNYFKWKKIKQSLIDTKKEFENMDLKNLNPKQLKKVLDFNNKVLNSNEMARNLNIPEFYQMSYLIIGELSNKNDINLNFEVSEINSNKKEDVLFQEEITLESKSFNSTSNSFIKEQDIKSIDEEDEIYNSYSQMDEEINKLLSSEVKTSTIMKGFDDKFVLSKMKRAINMDLNQLLKIDSSFTNEQEMLEDFGFRNFEIINNSYENSFQFTLIENLKENNEVLNGKNLQKNLNESFIQNNKLLPEIIEIKNLNEELIIEEEQNDALNVNFNQLEINSLISSNINEIYEDFNFEQPDLTLDVFNQQDLEKNVNKSLFANKIDFVATAKPIIDQNNLEFEEKEFEEFIIPNSKKTKSKIENSEDKFAIENMARAINIDLNQLNESYVSNLKEHEIYNDFKIEDELLASEMLIKQLENTKKYKIDLLLKQNIKEGTSSSLLENQNLDQIKKETSLIQEKLVNNISLSENENTELQFIEDSNLENILLDQKENKLYENEIELEDFDDNFINIEFNNSSELEEVCFCEEKNEKLQNIEERITSLEKLIYSIDIEYENKKIHDEFMKLSQKIELLSKTINELENSNPKSIIDSLTIRHVYNKK</sequence>
<dbReference type="EMBL" id="CP005074">
    <property type="protein sequence ID" value="AGR41640.1"/>
    <property type="molecule type" value="Genomic_DNA"/>
</dbReference>
<proteinExistence type="predicted"/>
<keyword evidence="1" id="KW-0175">Coiled coil</keyword>
<dbReference type="PATRIC" id="fig|1276220.3.peg.1074"/>
<dbReference type="AlphaFoldDB" id="S5MIB1"/>
<feature type="coiled-coil region" evidence="1">
    <location>
        <begin position="715"/>
        <end position="810"/>
    </location>
</feature>
<feature type="coiled-coil region" evidence="1">
    <location>
        <begin position="444"/>
        <end position="507"/>
    </location>
</feature>
<dbReference type="STRING" id="1276220.STAIW_v1c10570"/>
<evidence type="ECO:0000256" key="2">
    <source>
        <dbReference type="SAM" id="Phobius"/>
    </source>
</evidence>
<evidence type="ECO:0000313" key="3">
    <source>
        <dbReference type="EMBL" id="AGR41640.1"/>
    </source>
</evidence>
<keyword evidence="2" id="KW-1133">Transmembrane helix</keyword>
<dbReference type="KEGG" id="stai:STAIW_v1c10570"/>
<evidence type="ECO:0000256" key="1">
    <source>
        <dbReference type="SAM" id="Coils"/>
    </source>
</evidence>
<organism evidence="3 4">
    <name type="scientific">Spiroplasma taiwanense CT-1</name>
    <dbReference type="NCBI Taxonomy" id="1276220"/>
    <lineage>
        <taxon>Bacteria</taxon>
        <taxon>Bacillati</taxon>
        <taxon>Mycoplasmatota</taxon>
        <taxon>Mollicutes</taxon>
        <taxon>Entomoplasmatales</taxon>
        <taxon>Spiroplasmataceae</taxon>
        <taxon>Spiroplasma</taxon>
    </lineage>
</organism>
<evidence type="ECO:0000313" key="4">
    <source>
        <dbReference type="Proteomes" id="UP000014984"/>
    </source>
</evidence>
<keyword evidence="2" id="KW-0812">Transmembrane</keyword>
<reference evidence="3 4" key="1">
    <citation type="journal article" date="2013" name="Genome Biol. Evol.">
        <title>Comparison of metabolic capacities and inference of gene content evolution in mosquito-associated Spiroplasma diminutum and S. taiwanense.</title>
        <authorList>
            <person name="Lo W.S."/>
            <person name="Ku C."/>
            <person name="Chen L.L."/>
            <person name="Chang T.H."/>
            <person name="Kuo C.H."/>
        </authorList>
    </citation>
    <scope>NUCLEOTIDE SEQUENCE [LARGE SCALE GENOMIC DNA]</scope>
    <source>
        <strain evidence="3">CT-1</strain>
    </source>
</reference>
<evidence type="ECO:0008006" key="5">
    <source>
        <dbReference type="Google" id="ProtNLM"/>
    </source>
</evidence>
<dbReference type="OrthoDB" id="387189at2"/>
<dbReference type="Proteomes" id="UP000014984">
    <property type="component" value="Chromosome"/>
</dbReference>
<dbReference type="HOGENOM" id="CLU_342224_0_0_14"/>
<keyword evidence="4" id="KW-1185">Reference proteome</keyword>
<feature type="transmembrane region" description="Helical" evidence="2">
    <location>
        <begin position="111"/>
        <end position="144"/>
    </location>
</feature>